<gene>
    <name evidence="2" type="ORF">L9F63_003263</name>
</gene>
<evidence type="ECO:0000313" key="3">
    <source>
        <dbReference type="Proteomes" id="UP001233999"/>
    </source>
</evidence>
<keyword evidence="1" id="KW-0853">WD repeat</keyword>
<proteinExistence type="predicted"/>
<reference evidence="2" key="2">
    <citation type="submission" date="2023-05" db="EMBL/GenBank/DDBJ databases">
        <authorList>
            <person name="Fouks B."/>
        </authorList>
    </citation>
    <scope>NUCLEOTIDE SEQUENCE</scope>
    <source>
        <strain evidence="2">Stay&amp;Tobe</strain>
        <tissue evidence="2">Testes</tissue>
    </source>
</reference>
<evidence type="ECO:0000256" key="1">
    <source>
        <dbReference type="PROSITE-ProRule" id="PRU00221"/>
    </source>
</evidence>
<name>A0AAD7ZKK8_DIPPU</name>
<dbReference type="InterPro" id="IPR015943">
    <property type="entry name" value="WD40/YVTN_repeat-like_dom_sf"/>
</dbReference>
<dbReference type="PANTHER" id="PTHR19845">
    <property type="entry name" value="KATANIN P80 SUBUNIT"/>
    <property type="match status" value="1"/>
</dbReference>
<comment type="caution">
    <text evidence="2">The sequence shown here is derived from an EMBL/GenBank/DDBJ whole genome shotgun (WGS) entry which is preliminary data.</text>
</comment>
<dbReference type="PANTHER" id="PTHR19845:SF0">
    <property type="entry name" value="KATANIN P80 WD40 REPEAT-CONTAINING SUBUNIT B1"/>
    <property type="match status" value="1"/>
</dbReference>
<feature type="repeat" description="WD" evidence="1">
    <location>
        <begin position="14"/>
        <end position="56"/>
    </location>
</feature>
<organism evidence="2 3">
    <name type="scientific">Diploptera punctata</name>
    <name type="common">Pacific beetle cockroach</name>
    <dbReference type="NCBI Taxonomy" id="6984"/>
    <lineage>
        <taxon>Eukaryota</taxon>
        <taxon>Metazoa</taxon>
        <taxon>Ecdysozoa</taxon>
        <taxon>Arthropoda</taxon>
        <taxon>Hexapoda</taxon>
        <taxon>Insecta</taxon>
        <taxon>Pterygota</taxon>
        <taxon>Neoptera</taxon>
        <taxon>Polyneoptera</taxon>
        <taxon>Dictyoptera</taxon>
        <taxon>Blattodea</taxon>
        <taxon>Blaberoidea</taxon>
        <taxon>Blaberidae</taxon>
        <taxon>Diplopterinae</taxon>
        <taxon>Diploptera</taxon>
    </lineage>
</organism>
<dbReference type="Proteomes" id="UP001233999">
    <property type="component" value="Unassembled WGS sequence"/>
</dbReference>
<dbReference type="GO" id="GO:0007019">
    <property type="term" value="P:microtubule depolymerization"/>
    <property type="evidence" value="ECO:0007669"/>
    <property type="project" value="TreeGrafter"/>
</dbReference>
<dbReference type="Gene3D" id="2.130.10.10">
    <property type="entry name" value="YVTN repeat-like/Quinoprotein amine dehydrogenase"/>
    <property type="match status" value="1"/>
</dbReference>
<dbReference type="PROSITE" id="PS50294">
    <property type="entry name" value="WD_REPEATS_REGION"/>
    <property type="match status" value="1"/>
</dbReference>
<dbReference type="PROSITE" id="PS50082">
    <property type="entry name" value="WD_REPEATS_2"/>
    <property type="match status" value="1"/>
</dbReference>
<dbReference type="SMART" id="SM00320">
    <property type="entry name" value="WD40"/>
    <property type="match status" value="2"/>
</dbReference>
<reference evidence="2" key="1">
    <citation type="journal article" date="2023" name="IScience">
        <title>Live-bearing cockroach genome reveals convergent evolutionary mechanisms linked to viviparity in insects and beyond.</title>
        <authorList>
            <person name="Fouks B."/>
            <person name="Harrison M.C."/>
            <person name="Mikhailova A.A."/>
            <person name="Marchal E."/>
            <person name="English S."/>
            <person name="Carruthers M."/>
            <person name="Jennings E.C."/>
            <person name="Chiamaka E.L."/>
            <person name="Frigard R.A."/>
            <person name="Pippel M."/>
            <person name="Attardo G.M."/>
            <person name="Benoit J.B."/>
            <person name="Bornberg-Bauer E."/>
            <person name="Tobe S.S."/>
        </authorList>
    </citation>
    <scope>NUCLEOTIDE SEQUENCE</scope>
    <source>
        <strain evidence="2">Stay&amp;Tobe</strain>
    </source>
</reference>
<dbReference type="EMBL" id="JASPKZ010007802">
    <property type="protein sequence ID" value="KAJ9582410.1"/>
    <property type="molecule type" value="Genomic_DNA"/>
</dbReference>
<dbReference type="AlphaFoldDB" id="A0AAD7ZKK8"/>
<evidence type="ECO:0000313" key="2">
    <source>
        <dbReference type="EMBL" id="KAJ9582410.1"/>
    </source>
</evidence>
<sequence length="93" mass="9830">MASSTKRSWKLHDFLAHGSNVNCLALGHKSGRVLVTGGDDKKVNLWAVGKHNCIMSLSGHTTPIACVKFGHTEELVCAGSQTGGPQDLGLRSC</sequence>
<dbReference type="InterPro" id="IPR001680">
    <property type="entry name" value="WD40_rpt"/>
</dbReference>
<dbReference type="GO" id="GO:0008352">
    <property type="term" value="C:katanin complex"/>
    <property type="evidence" value="ECO:0007669"/>
    <property type="project" value="TreeGrafter"/>
</dbReference>
<dbReference type="SUPFAM" id="SSF50978">
    <property type="entry name" value="WD40 repeat-like"/>
    <property type="match status" value="1"/>
</dbReference>
<dbReference type="Pfam" id="PF00400">
    <property type="entry name" value="WD40"/>
    <property type="match status" value="2"/>
</dbReference>
<keyword evidence="3" id="KW-1185">Reference proteome</keyword>
<accession>A0AAD7ZKK8</accession>
<protein>
    <submittedName>
        <fullName evidence="2">Uncharacterized protein</fullName>
    </submittedName>
</protein>
<dbReference type="InterPro" id="IPR036322">
    <property type="entry name" value="WD40_repeat_dom_sf"/>
</dbReference>